<feature type="transmembrane region" description="Helical" evidence="1">
    <location>
        <begin position="200"/>
        <end position="217"/>
    </location>
</feature>
<protein>
    <recommendedName>
        <fullName evidence="4">Neurotransmitter-gated ion-channel ligand-binding domain-containing protein</fullName>
    </recommendedName>
</protein>
<keyword evidence="3" id="KW-1185">Reference proteome</keyword>
<dbReference type="EMBL" id="BJFL01000001">
    <property type="protein sequence ID" value="GDY28648.1"/>
    <property type="molecule type" value="Genomic_DNA"/>
</dbReference>
<dbReference type="GO" id="GO:0005230">
    <property type="term" value="F:extracellular ligand-gated monoatomic ion channel activity"/>
    <property type="evidence" value="ECO:0007669"/>
    <property type="project" value="InterPro"/>
</dbReference>
<feature type="transmembrane region" description="Helical" evidence="1">
    <location>
        <begin position="266"/>
        <end position="285"/>
    </location>
</feature>
<evidence type="ECO:0000313" key="3">
    <source>
        <dbReference type="Proteomes" id="UP000298860"/>
    </source>
</evidence>
<evidence type="ECO:0008006" key="4">
    <source>
        <dbReference type="Google" id="ProtNLM"/>
    </source>
</evidence>
<proteinExistence type="predicted"/>
<evidence type="ECO:0000256" key="1">
    <source>
        <dbReference type="SAM" id="Phobius"/>
    </source>
</evidence>
<organism evidence="2 3">
    <name type="scientific">Gandjariella thermophila</name>
    <dbReference type="NCBI Taxonomy" id="1931992"/>
    <lineage>
        <taxon>Bacteria</taxon>
        <taxon>Bacillati</taxon>
        <taxon>Actinomycetota</taxon>
        <taxon>Actinomycetes</taxon>
        <taxon>Pseudonocardiales</taxon>
        <taxon>Pseudonocardiaceae</taxon>
        <taxon>Gandjariella</taxon>
    </lineage>
</organism>
<accession>A0A4D4J1H8</accession>
<comment type="caution">
    <text evidence="2">The sequence shown here is derived from an EMBL/GenBank/DDBJ whole genome shotgun (WGS) entry which is preliminary data.</text>
</comment>
<dbReference type="Gene3D" id="2.70.170.10">
    <property type="entry name" value="Neurotransmitter-gated ion-channel ligand-binding domain"/>
    <property type="match status" value="1"/>
</dbReference>
<sequence length="328" mass="36094">MLLAGTAATLAGLVAGATPVRAEVPTCQLGAYLADLYGVDTRNQTINADVWFWSVCARPELEPIEHFEFINATEHRQVYRASVPRGSQYWTYVKFVGTFRQNFDLRDYPFDQQTVNIIVEDTRDENEFVYTPDVANSTYNHDIKLSDFGITGFRVATRDHRYQTTFGDPRLAHGTGSSYTQFVLDVALSRTDVSIFVRQTWPVFVSFLVAMVSYLLWSAEATPVLTARVGLLGAALFAVVLNLVNLRAAGDLIGTFAGTTLVDQVHLITLGYVLVGVATTALTWWLANRPDGARPRGRARRTNDLIGIVASVVYVALVAGAVAYAVVT</sequence>
<keyword evidence="1" id="KW-0472">Membrane</keyword>
<name>A0A4D4J1H8_9PSEU</name>
<feature type="transmembrane region" description="Helical" evidence="1">
    <location>
        <begin position="229"/>
        <end position="246"/>
    </location>
</feature>
<dbReference type="AlphaFoldDB" id="A0A4D4J1H8"/>
<feature type="transmembrane region" description="Helical" evidence="1">
    <location>
        <begin position="305"/>
        <end position="327"/>
    </location>
</feature>
<dbReference type="GO" id="GO:0016020">
    <property type="term" value="C:membrane"/>
    <property type="evidence" value="ECO:0007669"/>
    <property type="project" value="InterPro"/>
</dbReference>
<dbReference type="InterPro" id="IPR036734">
    <property type="entry name" value="Neur_chan_lig-bd_sf"/>
</dbReference>
<evidence type="ECO:0000313" key="2">
    <source>
        <dbReference type="EMBL" id="GDY28648.1"/>
    </source>
</evidence>
<gene>
    <name evidence="2" type="ORF">GTS_02810</name>
</gene>
<keyword evidence="1" id="KW-0812">Transmembrane</keyword>
<reference evidence="3" key="1">
    <citation type="submission" date="2019-04" db="EMBL/GenBank/DDBJ databases">
        <title>Draft genome sequence of Pseudonocardiaceae bacterium SL3-2-4.</title>
        <authorList>
            <person name="Ningsih F."/>
            <person name="Yokota A."/>
            <person name="Sakai Y."/>
            <person name="Nanatani K."/>
            <person name="Yabe S."/>
            <person name="Oetari A."/>
            <person name="Sjamsuridzal W."/>
        </authorList>
    </citation>
    <scope>NUCLEOTIDE SEQUENCE [LARGE SCALE GENOMIC DNA]</scope>
    <source>
        <strain evidence="3">SL3-2-4</strain>
    </source>
</reference>
<keyword evidence="1" id="KW-1133">Transmembrane helix</keyword>
<dbReference type="Proteomes" id="UP000298860">
    <property type="component" value="Unassembled WGS sequence"/>
</dbReference>
<dbReference type="SUPFAM" id="SSF63712">
    <property type="entry name" value="Nicotinic receptor ligand binding domain-like"/>
    <property type="match status" value="1"/>
</dbReference>